<evidence type="ECO:0000313" key="2">
    <source>
        <dbReference type="Proteomes" id="UP000593571"/>
    </source>
</evidence>
<accession>A0A7J8D6Y8</accession>
<keyword evidence="2" id="KW-1185">Reference proteome</keyword>
<proteinExistence type="predicted"/>
<sequence length="148" mass="16373">MGLRWHPSRVNLSPGQIPWVAKVKKDKLQTRGKKPFAFPLQMYSLKKYPASFLSQCRPVRKRLGVGHGEDGGQGGALCGRQLGLSCTPTPAAPPSRAKLVPLCFSFFFRVLLPHGGGHFLLAERLLIIRRTGIFLKHTEITDIITETG</sequence>
<protein>
    <submittedName>
        <fullName evidence="1">Uncharacterized protein</fullName>
    </submittedName>
</protein>
<dbReference type="EMBL" id="JACASE010000013">
    <property type="protein sequence ID" value="KAF6418796.1"/>
    <property type="molecule type" value="Genomic_DNA"/>
</dbReference>
<gene>
    <name evidence="1" type="ORF">HJG63_008818</name>
</gene>
<name>A0A7J8D6Y8_ROUAE</name>
<dbReference type="Proteomes" id="UP000593571">
    <property type="component" value="Unassembled WGS sequence"/>
</dbReference>
<comment type="caution">
    <text evidence="1">The sequence shown here is derived from an EMBL/GenBank/DDBJ whole genome shotgun (WGS) entry which is preliminary data.</text>
</comment>
<reference evidence="1 2" key="1">
    <citation type="journal article" date="2020" name="Nature">
        <title>Six reference-quality genomes reveal evolution of bat adaptations.</title>
        <authorList>
            <person name="Jebb D."/>
            <person name="Huang Z."/>
            <person name="Pippel M."/>
            <person name="Hughes G.M."/>
            <person name="Lavrichenko K."/>
            <person name="Devanna P."/>
            <person name="Winkler S."/>
            <person name="Jermiin L.S."/>
            <person name="Skirmuntt E.C."/>
            <person name="Katzourakis A."/>
            <person name="Burkitt-Gray L."/>
            <person name="Ray D.A."/>
            <person name="Sullivan K.A.M."/>
            <person name="Roscito J.G."/>
            <person name="Kirilenko B.M."/>
            <person name="Davalos L.M."/>
            <person name="Corthals A.P."/>
            <person name="Power M.L."/>
            <person name="Jones G."/>
            <person name="Ransome R.D."/>
            <person name="Dechmann D.K.N."/>
            <person name="Locatelli A.G."/>
            <person name="Puechmaille S.J."/>
            <person name="Fedrigo O."/>
            <person name="Jarvis E.D."/>
            <person name="Hiller M."/>
            <person name="Vernes S.C."/>
            <person name="Myers E.W."/>
            <person name="Teeling E.C."/>
        </authorList>
    </citation>
    <scope>NUCLEOTIDE SEQUENCE [LARGE SCALE GENOMIC DNA]</scope>
    <source>
        <strain evidence="1">MRouAeg1</strain>
        <tissue evidence="1">Muscle</tissue>
    </source>
</reference>
<dbReference type="AlphaFoldDB" id="A0A7J8D6Y8"/>
<organism evidence="1 2">
    <name type="scientific">Rousettus aegyptiacus</name>
    <name type="common">Egyptian fruit bat</name>
    <name type="synonym">Pteropus aegyptiacus</name>
    <dbReference type="NCBI Taxonomy" id="9407"/>
    <lineage>
        <taxon>Eukaryota</taxon>
        <taxon>Metazoa</taxon>
        <taxon>Chordata</taxon>
        <taxon>Craniata</taxon>
        <taxon>Vertebrata</taxon>
        <taxon>Euteleostomi</taxon>
        <taxon>Mammalia</taxon>
        <taxon>Eutheria</taxon>
        <taxon>Laurasiatheria</taxon>
        <taxon>Chiroptera</taxon>
        <taxon>Yinpterochiroptera</taxon>
        <taxon>Pteropodoidea</taxon>
        <taxon>Pteropodidae</taxon>
        <taxon>Rousettinae</taxon>
        <taxon>Rousettus</taxon>
    </lineage>
</organism>
<evidence type="ECO:0000313" key="1">
    <source>
        <dbReference type="EMBL" id="KAF6418796.1"/>
    </source>
</evidence>